<reference evidence="4" key="2">
    <citation type="submission" date="2024-03" db="EMBL/GenBank/DDBJ databases">
        <title>The Genome Sequence of Enterococcus sp. DIV0242b.</title>
        <authorList>
            <consortium name="The Broad Institute Genomics Platform"/>
            <consortium name="The Broad Institute Microbial Omics Core"/>
            <consortium name="The Broad Institute Genomic Center for Infectious Diseases"/>
            <person name="Earl A."/>
            <person name="Manson A."/>
            <person name="Gilmore M."/>
            <person name="Schwartman J."/>
            <person name="Shea T."/>
            <person name="Abouelleil A."/>
            <person name="Cao P."/>
            <person name="Chapman S."/>
            <person name="Cusick C."/>
            <person name="Young S."/>
            <person name="Neafsey D."/>
            <person name="Nusbaum C."/>
            <person name="Birren B."/>
        </authorList>
    </citation>
    <scope>NUCLEOTIDE SEQUENCE</scope>
    <source>
        <strain evidence="4">9E7_DIV0242</strain>
    </source>
</reference>
<feature type="domain" description="Mga helix-turn-helix" evidence="3">
    <location>
        <begin position="80"/>
        <end position="165"/>
    </location>
</feature>
<dbReference type="Pfam" id="PF05043">
    <property type="entry name" value="Mga"/>
    <property type="match status" value="1"/>
</dbReference>
<dbReference type="Proteomes" id="UP000195141">
    <property type="component" value="Chromosome"/>
</dbReference>
<keyword evidence="1" id="KW-0805">Transcription regulation</keyword>
<dbReference type="PANTHER" id="PTHR30185">
    <property type="entry name" value="CRYPTIC BETA-GLUCOSIDE BGL OPERON ANTITERMINATOR"/>
    <property type="match status" value="1"/>
</dbReference>
<organism evidence="4 5">
    <name type="scientific">Candidatus Enterococcus clewellii</name>
    <dbReference type="NCBI Taxonomy" id="1834193"/>
    <lineage>
        <taxon>Bacteria</taxon>
        <taxon>Bacillati</taxon>
        <taxon>Bacillota</taxon>
        <taxon>Bacilli</taxon>
        <taxon>Lactobacillales</taxon>
        <taxon>Enterococcaceae</taxon>
        <taxon>Enterococcus</taxon>
    </lineage>
</organism>
<dbReference type="PANTHER" id="PTHR30185:SF18">
    <property type="entry name" value="TRANSCRIPTIONAL REGULATOR MTLR"/>
    <property type="match status" value="1"/>
</dbReference>
<evidence type="ECO:0000313" key="4">
    <source>
        <dbReference type="EMBL" id="WYJ91576.1"/>
    </source>
</evidence>
<sequence>MKLFEKDDSRAYDLLLVLLKERSNPDLTIAYLSKKLSTDRRIIHKYLLRIMEDNRQINAPVKLDLQVDSQGSITLIVPFNFDRNAFKAMYYERSINFKLMIEILMGQFISIEDFAEKNFISIPSVYRKLPQLKEHLQVLQIDLDLKSEKKFRGSERQIRTFYYYLLNDVQNYLSIPNFLTVNGEKRYPTFTNLWLTITYFRLHAKNYITQRDEIDSIKTFPIAESDFLYSWNNIFEQLFHEFALEEELLANEKHCLYVIFNSIMGLFSDQQIISKVTIPDTIDQFETTIEKISFMWITHFIDFFQLTIDSSGFNYMYQVILNAHAVSFVFKGQVHWIRRMSDYNLVILENDALNKKIDVFFEEITAEPLFHSFSPKGFTATFSLGYTFFIHSFLTSFNQPVRIHIFSKLGYLATTYLQEKVTKFSMVPVTIVTDETQADLLISDTYTPYSIDLPTLYTQPLPQEDELSYIKAAIEKKYYEKMLKRIDHKSE</sequence>
<dbReference type="InterPro" id="IPR050661">
    <property type="entry name" value="BglG_antiterminators"/>
</dbReference>
<evidence type="ECO:0000259" key="3">
    <source>
        <dbReference type="Pfam" id="PF05043"/>
    </source>
</evidence>
<keyword evidence="5" id="KW-1185">Reference proteome</keyword>
<dbReference type="InterPro" id="IPR036388">
    <property type="entry name" value="WH-like_DNA-bd_sf"/>
</dbReference>
<dbReference type="InterPro" id="IPR007737">
    <property type="entry name" value="Mga_HTH"/>
</dbReference>
<gene>
    <name evidence="4" type="ORF">A5888_003344</name>
</gene>
<dbReference type="RefSeq" id="WP_339101737.1">
    <property type="nucleotide sequence ID" value="NZ_CP147247.1"/>
</dbReference>
<dbReference type="Gene3D" id="1.10.10.10">
    <property type="entry name" value="Winged helix-like DNA-binding domain superfamily/Winged helix DNA-binding domain"/>
    <property type="match status" value="1"/>
</dbReference>
<dbReference type="EMBL" id="CP147247">
    <property type="protein sequence ID" value="WYJ91576.1"/>
    <property type="molecule type" value="Genomic_DNA"/>
</dbReference>
<evidence type="ECO:0000256" key="2">
    <source>
        <dbReference type="ARBA" id="ARBA00023163"/>
    </source>
</evidence>
<reference evidence="4" key="1">
    <citation type="submission" date="2017-05" db="EMBL/GenBank/DDBJ databases">
        <authorList>
            <consortium name="The Broad Institute Genomics Platform"/>
            <consortium name="The Broad Institute Genomic Center for Infectious Diseases"/>
            <person name="Earl A."/>
            <person name="Manson A."/>
            <person name="Schwartman J."/>
            <person name="Gilmore M."/>
            <person name="Abouelleil A."/>
            <person name="Cao P."/>
            <person name="Chapman S."/>
            <person name="Cusick C."/>
            <person name="Shea T."/>
            <person name="Young S."/>
            <person name="Neafsey D."/>
            <person name="Nusbaum C."/>
            <person name="Birren B."/>
        </authorList>
    </citation>
    <scope>NUCLEOTIDE SEQUENCE</scope>
    <source>
        <strain evidence="4">9E7_DIV0242</strain>
    </source>
</reference>
<protein>
    <recommendedName>
        <fullName evidence="3">Mga helix-turn-helix domain-containing protein</fullName>
    </recommendedName>
</protein>
<evidence type="ECO:0000256" key="1">
    <source>
        <dbReference type="ARBA" id="ARBA00023015"/>
    </source>
</evidence>
<accession>A0AAQ3VX05</accession>
<dbReference type="AlphaFoldDB" id="A0AAQ3VX05"/>
<evidence type="ECO:0000313" key="5">
    <source>
        <dbReference type="Proteomes" id="UP000195141"/>
    </source>
</evidence>
<name>A0AAQ3VX05_9ENTE</name>
<keyword evidence="2" id="KW-0804">Transcription</keyword>
<proteinExistence type="predicted"/>